<accession>A0A0C2MSS1</accession>
<feature type="region of interest" description="Disordered" evidence="1">
    <location>
        <begin position="1"/>
        <end position="20"/>
    </location>
</feature>
<evidence type="ECO:0000256" key="2">
    <source>
        <dbReference type="SAM" id="Phobius"/>
    </source>
</evidence>
<gene>
    <name evidence="3" type="ORF">RF11_07692</name>
</gene>
<name>A0A0C2MSS1_THEKT</name>
<keyword evidence="2" id="KW-0812">Transmembrane</keyword>
<dbReference type="EMBL" id="JWZT01003251">
    <property type="protein sequence ID" value="KII67270.1"/>
    <property type="molecule type" value="Genomic_DNA"/>
</dbReference>
<keyword evidence="2" id="KW-0472">Membrane</keyword>
<keyword evidence="2" id="KW-1133">Transmembrane helix</keyword>
<organism evidence="3 4">
    <name type="scientific">Thelohanellus kitauei</name>
    <name type="common">Myxosporean</name>
    <dbReference type="NCBI Taxonomy" id="669202"/>
    <lineage>
        <taxon>Eukaryota</taxon>
        <taxon>Metazoa</taxon>
        <taxon>Cnidaria</taxon>
        <taxon>Myxozoa</taxon>
        <taxon>Myxosporea</taxon>
        <taxon>Bivalvulida</taxon>
        <taxon>Platysporina</taxon>
        <taxon>Myxobolidae</taxon>
        <taxon>Thelohanellus</taxon>
    </lineage>
</organism>
<reference evidence="3 4" key="1">
    <citation type="journal article" date="2014" name="Genome Biol. Evol.">
        <title>The genome of the myxosporean Thelohanellus kitauei shows adaptations to nutrient acquisition within its fish host.</title>
        <authorList>
            <person name="Yang Y."/>
            <person name="Xiong J."/>
            <person name="Zhou Z."/>
            <person name="Huo F."/>
            <person name="Miao W."/>
            <person name="Ran C."/>
            <person name="Liu Y."/>
            <person name="Zhang J."/>
            <person name="Feng J."/>
            <person name="Wang M."/>
            <person name="Wang M."/>
            <person name="Wang L."/>
            <person name="Yao B."/>
        </authorList>
    </citation>
    <scope>NUCLEOTIDE SEQUENCE [LARGE SCALE GENOMIC DNA]</scope>
    <source>
        <strain evidence="3">Wuqing</strain>
    </source>
</reference>
<evidence type="ECO:0000313" key="3">
    <source>
        <dbReference type="EMBL" id="KII67270.1"/>
    </source>
</evidence>
<comment type="caution">
    <text evidence="3">The sequence shown here is derived from an EMBL/GenBank/DDBJ whole genome shotgun (WGS) entry which is preliminary data.</text>
</comment>
<dbReference type="AlphaFoldDB" id="A0A0C2MSS1"/>
<protein>
    <submittedName>
        <fullName evidence="3">Uncharacterized protein</fullName>
    </submittedName>
</protein>
<evidence type="ECO:0000313" key="4">
    <source>
        <dbReference type="Proteomes" id="UP000031668"/>
    </source>
</evidence>
<evidence type="ECO:0000256" key="1">
    <source>
        <dbReference type="SAM" id="MobiDB-lite"/>
    </source>
</evidence>
<feature type="transmembrane region" description="Helical" evidence="2">
    <location>
        <begin position="99"/>
        <end position="121"/>
    </location>
</feature>
<keyword evidence="4" id="KW-1185">Reference proteome</keyword>
<dbReference type="Proteomes" id="UP000031668">
    <property type="component" value="Unassembled WGS sequence"/>
</dbReference>
<proteinExistence type="predicted"/>
<sequence length="154" mass="17638">MMDIYRTVPESTSPAQMDRETLTTSDTTISSTQTLATTMLKYDMGVSSTQDVRTVRHIARTTVSSPQAAETDIYESDTTIVFKHVSNKEILNSYTTTNVIRYSFTGCIILVLIVVAFKSGIKRHQLKKHRKSLISRRFQKYSIHRDPYERVEHS</sequence>